<evidence type="ECO:0000256" key="1">
    <source>
        <dbReference type="SAM" id="Phobius"/>
    </source>
</evidence>
<keyword evidence="1" id="KW-0812">Transmembrane</keyword>
<reference evidence="5 6" key="1">
    <citation type="submission" date="2020-05" db="EMBL/GenBank/DDBJ databases">
        <authorList>
            <person name="Carlin C.R."/>
        </authorList>
    </citation>
    <scope>NUCLEOTIDE SEQUENCE [LARGE SCALE GENOMIC DNA]</scope>
    <source>
        <strain evidence="5 6">FSL W9-0585</strain>
    </source>
</reference>
<dbReference type="Pfam" id="PF06030">
    <property type="entry name" value="WxLIP_PGBD"/>
    <property type="match status" value="1"/>
</dbReference>
<evidence type="ECO:0000313" key="5">
    <source>
        <dbReference type="EMBL" id="MBA3927019.1"/>
    </source>
</evidence>
<keyword evidence="1" id="KW-1133">Transmembrane helix</keyword>
<dbReference type="Pfam" id="PF11797">
    <property type="entry name" value="WxLIP_HBD"/>
    <property type="match status" value="1"/>
</dbReference>
<dbReference type="EMBL" id="JABJVM010000012">
    <property type="protein sequence ID" value="MBA3927019.1"/>
    <property type="molecule type" value="Genomic_DNA"/>
</dbReference>
<dbReference type="InterPro" id="IPR010317">
    <property type="entry name" value="WxLIP_PGBD"/>
</dbReference>
<name>A0A7W1YGV9_9LIST</name>
<dbReference type="AlphaFoldDB" id="A0A7W1YGV9"/>
<dbReference type="InterPro" id="IPR021759">
    <property type="entry name" value="WxLIP_HBD"/>
</dbReference>
<organism evidence="5 6">
    <name type="scientific">Listeria rustica</name>
    <dbReference type="NCBI Taxonomy" id="2713503"/>
    <lineage>
        <taxon>Bacteria</taxon>
        <taxon>Bacillati</taxon>
        <taxon>Bacillota</taxon>
        <taxon>Bacilli</taxon>
        <taxon>Bacillales</taxon>
        <taxon>Listeriaceae</taxon>
        <taxon>Listeria</taxon>
    </lineage>
</organism>
<feature type="signal peptide" evidence="2">
    <location>
        <begin position="1"/>
        <end position="26"/>
    </location>
</feature>
<feature type="chain" id="PRO_5030809211" evidence="2">
    <location>
        <begin position="27"/>
        <end position="339"/>
    </location>
</feature>
<dbReference type="RefSeq" id="WP_181677134.1">
    <property type="nucleotide sequence ID" value="NZ_JABJVM010000012.1"/>
</dbReference>
<proteinExistence type="predicted"/>
<gene>
    <name evidence="5" type="ORF">HPK16_11750</name>
</gene>
<evidence type="ECO:0000259" key="4">
    <source>
        <dbReference type="Pfam" id="PF11797"/>
    </source>
</evidence>
<keyword evidence="2" id="KW-0732">Signal</keyword>
<evidence type="ECO:0000313" key="6">
    <source>
        <dbReference type="Proteomes" id="UP000548787"/>
    </source>
</evidence>
<keyword evidence="6" id="KW-1185">Reference proteome</keyword>
<keyword evidence="1" id="KW-0472">Membrane</keyword>
<feature type="domain" description="WxL Interacting Protein host binding" evidence="4">
    <location>
        <begin position="161"/>
        <end position="297"/>
    </location>
</feature>
<evidence type="ECO:0000256" key="2">
    <source>
        <dbReference type="SAM" id="SignalP"/>
    </source>
</evidence>
<reference evidence="5 6" key="2">
    <citation type="submission" date="2020-08" db="EMBL/GenBank/DDBJ databases">
        <title>Listeria ohnekaius sp. nov. and Listeria portnoyii sp. nov. isolated from non-agricultural and natural environments.</title>
        <authorList>
            <person name="Weller D."/>
            <person name="Belias A.M."/>
            <person name="Liao J."/>
            <person name="Guo S."/>
            <person name="Orsi R.H."/>
            <person name="Wiedmann M."/>
        </authorList>
    </citation>
    <scope>NUCLEOTIDE SEQUENCE [LARGE SCALE GENOMIC DNA]</scope>
    <source>
        <strain evidence="5 6">FSL W9-0585</strain>
    </source>
</reference>
<dbReference type="Proteomes" id="UP000548787">
    <property type="component" value="Unassembled WGS sequence"/>
</dbReference>
<evidence type="ECO:0000259" key="3">
    <source>
        <dbReference type="Pfam" id="PF06030"/>
    </source>
</evidence>
<comment type="caution">
    <text evidence="5">The sequence shown here is derived from an EMBL/GenBank/DDBJ whole genome shotgun (WGS) entry which is preliminary data.</text>
</comment>
<protein>
    <submittedName>
        <fullName evidence="5">DUF916 and DUF3324 domain-containing protein</fullName>
    </submittedName>
</protein>
<feature type="domain" description="WxL Interacting Protein peptidoglycan binding" evidence="3">
    <location>
        <begin position="31"/>
        <end position="150"/>
    </location>
</feature>
<feature type="transmembrane region" description="Helical" evidence="1">
    <location>
        <begin position="308"/>
        <end position="329"/>
    </location>
</feature>
<sequence>MKKLMTLFLIVPLLASSLIFPIHSDAAEMNFSVSANIPENQIDKTKSYFHLNLPPGKEQTVNVTLTNETDQELTVLTSVNTAVTNDNGIVDYSQENPKLDETLKYPISELTESAGEVVLPANSSKNYPIKISMPNEAFDGTILGGIYFKEKTAEKKASQSKEIQIENQYAYVIGMMLSQNDTKVKADLTLNEITPTQINYRNVVTANLQNTEATILKDLDVEAQIYKKDGTKVLHESFKQNMRMAPNSNFNFPISWDKQEFEPGKYRLDMIATSGELVWEWSEYFTIDDQTANDLNETALDIEKDYTWLYIIAGSILALLVLLLVFLLGRRSRKDADEE</sequence>
<accession>A0A7W1YGV9</accession>